<name>M0PG54_9EURY</name>
<dbReference type="Proteomes" id="UP000011575">
    <property type="component" value="Unassembled WGS sequence"/>
</dbReference>
<sequence>MTRDTDDLPELFEEQRDEYDDAGEIVDAALNTASRDVTPDEAPELVAAAQLQIPVTIDDHTHELAVRTTESEIRDNPAA</sequence>
<dbReference type="AlphaFoldDB" id="M0PG54"/>
<protein>
    <submittedName>
        <fullName evidence="1">Uncharacterized protein</fullName>
    </submittedName>
</protein>
<organism evidence="1 2">
    <name type="scientific">Halorubrum aidingense JCM 13560</name>
    <dbReference type="NCBI Taxonomy" id="1230454"/>
    <lineage>
        <taxon>Archaea</taxon>
        <taxon>Methanobacteriati</taxon>
        <taxon>Methanobacteriota</taxon>
        <taxon>Stenosarchaea group</taxon>
        <taxon>Halobacteria</taxon>
        <taxon>Halobacteriales</taxon>
        <taxon>Haloferacaceae</taxon>
        <taxon>Halorubrum</taxon>
    </lineage>
</organism>
<accession>M0PG54</accession>
<comment type="caution">
    <text evidence="1">The sequence shown here is derived from an EMBL/GenBank/DDBJ whole genome shotgun (WGS) entry which is preliminary data.</text>
</comment>
<dbReference type="PATRIC" id="fig|1230454.4.peg.1082"/>
<keyword evidence="2" id="KW-1185">Reference proteome</keyword>
<reference evidence="1 2" key="1">
    <citation type="journal article" date="2014" name="PLoS Genet.">
        <title>Phylogenetically driven sequencing of extremely halophilic archaea reveals strategies for static and dynamic osmo-response.</title>
        <authorList>
            <person name="Becker E.A."/>
            <person name="Seitzer P.M."/>
            <person name="Tritt A."/>
            <person name="Larsen D."/>
            <person name="Krusor M."/>
            <person name="Yao A.I."/>
            <person name="Wu D."/>
            <person name="Madern D."/>
            <person name="Eisen J.A."/>
            <person name="Darling A.E."/>
            <person name="Facciotti M.T."/>
        </authorList>
    </citation>
    <scope>NUCLEOTIDE SEQUENCE [LARGE SCALE GENOMIC DNA]</scope>
    <source>
        <strain evidence="1 2">JCM 13560</strain>
    </source>
</reference>
<proteinExistence type="predicted"/>
<evidence type="ECO:0000313" key="1">
    <source>
        <dbReference type="EMBL" id="EMA69026.1"/>
    </source>
</evidence>
<evidence type="ECO:0000313" key="2">
    <source>
        <dbReference type="Proteomes" id="UP000011575"/>
    </source>
</evidence>
<dbReference type="EMBL" id="AOJI01000017">
    <property type="protein sequence ID" value="EMA69026.1"/>
    <property type="molecule type" value="Genomic_DNA"/>
</dbReference>
<gene>
    <name evidence="1" type="ORF">C461_05327</name>
</gene>
<dbReference type="RefSeq" id="WP_007999271.1">
    <property type="nucleotide sequence ID" value="NZ_AOJI01000017.1"/>
</dbReference>